<protein>
    <submittedName>
        <fullName evidence="1">Uncharacterized protein</fullName>
    </submittedName>
</protein>
<evidence type="ECO:0000313" key="2">
    <source>
        <dbReference type="Proteomes" id="UP000663935"/>
    </source>
</evidence>
<dbReference type="Proteomes" id="UP000663935">
    <property type="component" value="Chromosome"/>
</dbReference>
<dbReference type="RefSeq" id="WP_207970656.1">
    <property type="nucleotide sequence ID" value="NZ_CP071795.1"/>
</dbReference>
<gene>
    <name evidence="1" type="ORF">JL193_09910</name>
</gene>
<evidence type="ECO:0000313" key="1">
    <source>
        <dbReference type="EMBL" id="QTD36469.1"/>
    </source>
</evidence>
<dbReference type="EMBL" id="CP071795">
    <property type="protein sequence ID" value="QTD36469.1"/>
    <property type="molecule type" value="Genomic_DNA"/>
</dbReference>
<keyword evidence="2" id="KW-1185">Reference proteome</keyword>
<reference evidence="1 2" key="1">
    <citation type="submission" date="2021-03" db="EMBL/GenBank/DDBJ databases">
        <title>Complete genome of Polaribacter_sp.G4M1.</title>
        <authorList>
            <person name="Jeong S.W."/>
            <person name="Bae J.W."/>
        </authorList>
    </citation>
    <scope>NUCLEOTIDE SEQUENCE [LARGE SCALE GENOMIC DNA]</scope>
    <source>
        <strain evidence="1 2">G4M1</strain>
    </source>
</reference>
<accession>A0ABX7SS34</accession>
<sequence length="80" mass="8467">MRWQKKGLISGKPEGIENGLTLSRLKFGFNLAYAQSESGGDGSWWNDPSAFGTMWTLALAEPTPIGEAVAGIVTGIVGII</sequence>
<organism evidence="1 2">
    <name type="scientific">Polaribacter batillariae</name>
    <dbReference type="NCBI Taxonomy" id="2808900"/>
    <lineage>
        <taxon>Bacteria</taxon>
        <taxon>Pseudomonadati</taxon>
        <taxon>Bacteroidota</taxon>
        <taxon>Flavobacteriia</taxon>
        <taxon>Flavobacteriales</taxon>
        <taxon>Flavobacteriaceae</taxon>
    </lineage>
</organism>
<proteinExistence type="predicted"/>
<name>A0ABX7SS34_9FLAO</name>